<dbReference type="Proteomes" id="UP001152888">
    <property type="component" value="Unassembled WGS sequence"/>
</dbReference>
<reference evidence="1" key="1">
    <citation type="submission" date="2022-03" db="EMBL/GenBank/DDBJ databases">
        <authorList>
            <person name="Sayadi A."/>
        </authorList>
    </citation>
    <scope>NUCLEOTIDE SEQUENCE</scope>
</reference>
<organism evidence="1 2">
    <name type="scientific">Acanthoscelides obtectus</name>
    <name type="common">Bean weevil</name>
    <name type="synonym">Bruchus obtectus</name>
    <dbReference type="NCBI Taxonomy" id="200917"/>
    <lineage>
        <taxon>Eukaryota</taxon>
        <taxon>Metazoa</taxon>
        <taxon>Ecdysozoa</taxon>
        <taxon>Arthropoda</taxon>
        <taxon>Hexapoda</taxon>
        <taxon>Insecta</taxon>
        <taxon>Pterygota</taxon>
        <taxon>Neoptera</taxon>
        <taxon>Endopterygota</taxon>
        <taxon>Coleoptera</taxon>
        <taxon>Polyphaga</taxon>
        <taxon>Cucujiformia</taxon>
        <taxon>Chrysomeloidea</taxon>
        <taxon>Chrysomelidae</taxon>
        <taxon>Bruchinae</taxon>
        <taxon>Bruchini</taxon>
        <taxon>Acanthoscelides</taxon>
    </lineage>
</organism>
<protein>
    <submittedName>
        <fullName evidence="1">Uncharacterized protein</fullName>
    </submittedName>
</protein>
<name>A0A9P0QK12_ACAOB</name>
<proteinExistence type="predicted"/>
<accession>A0A9P0QK12</accession>
<gene>
    <name evidence="1" type="ORF">ACAOBT_LOCUS38692</name>
</gene>
<evidence type="ECO:0000313" key="1">
    <source>
        <dbReference type="EMBL" id="CAH2021666.1"/>
    </source>
</evidence>
<dbReference type="EMBL" id="CAKOFQ010012732">
    <property type="protein sequence ID" value="CAH2021666.1"/>
    <property type="molecule type" value="Genomic_DNA"/>
</dbReference>
<evidence type="ECO:0000313" key="2">
    <source>
        <dbReference type="Proteomes" id="UP001152888"/>
    </source>
</evidence>
<comment type="caution">
    <text evidence="1">The sequence shown here is derived from an EMBL/GenBank/DDBJ whole genome shotgun (WGS) entry which is preliminary data.</text>
</comment>
<dbReference type="AlphaFoldDB" id="A0A9P0QK12"/>
<sequence length="17" mass="1872">MKVIHSAATGRTVEVWS</sequence>
<keyword evidence="2" id="KW-1185">Reference proteome</keyword>